<proteinExistence type="predicted"/>
<gene>
    <name evidence="3" type="ORF">FHX53_001571</name>
</gene>
<reference evidence="3 4" key="1">
    <citation type="submission" date="2020-07" db="EMBL/GenBank/DDBJ databases">
        <title>Sequencing the genomes of 1000 actinobacteria strains.</title>
        <authorList>
            <person name="Klenk H.-P."/>
        </authorList>
    </citation>
    <scope>NUCLEOTIDE SEQUENCE [LARGE SCALE GENOMIC DNA]</scope>
    <source>
        <strain evidence="3 4">DSM 19663</strain>
    </source>
</reference>
<protein>
    <recommendedName>
        <fullName evidence="2">HNH nuclease domain-containing protein</fullName>
    </recommendedName>
</protein>
<keyword evidence="4" id="KW-1185">Reference proteome</keyword>
<feature type="compositionally biased region" description="Polar residues" evidence="1">
    <location>
        <begin position="93"/>
        <end position="102"/>
    </location>
</feature>
<comment type="caution">
    <text evidence="3">The sequence shown here is derived from an EMBL/GenBank/DDBJ whole genome shotgun (WGS) entry which is preliminary data.</text>
</comment>
<dbReference type="Pfam" id="PF02720">
    <property type="entry name" value="DUF222"/>
    <property type="match status" value="1"/>
</dbReference>
<evidence type="ECO:0000313" key="4">
    <source>
        <dbReference type="Proteomes" id="UP000585905"/>
    </source>
</evidence>
<organism evidence="3 4">
    <name type="scientific">Microcella alkalica</name>
    <dbReference type="NCBI Taxonomy" id="355930"/>
    <lineage>
        <taxon>Bacteria</taxon>
        <taxon>Bacillati</taxon>
        <taxon>Actinomycetota</taxon>
        <taxon>Actinomycetes</taxon>
        <taxon>Micrococcales</taxon>
        <taxon>Microbacteriaceae</taxon>
        <taxon>Microcella</taxon>
    </lineage>
</organism>
<feature type="region of interest" description="Disordered" evidence="1">
    <location>
        <begin position="449"/>
        <end position="486"/>
    </location>
</feature>
<name>A0A839E5N8_9MICO</name>
<dbReference type="SMART" id="SM00507">
    <property type="entry name" value="HNHc"/>
    <property type="match status" value="1"/>
</dbReference>
<feature type="domain" description="HNH nuclease" evidence="2">
    <location>
        <begin position="375"/>
        <end position="427"/>
    </location>
</feature>
<dbReference type="Gene3D" id="1.10.30.50">
    <property type="match status" value="1"/>
</dbReference>
<feature type="region of interest" description="Disordered" evidence="1">
    <location>
        <begin position="84"/>
        <end position="105"/>
    </location>
</feature>
<accession>A0A839E5N8</accession>
<sequence length="486" mass="51826">MTSPIETPAPGQSPHDSDLRRVFDELIAAAELDELTAGISAGLASSRTDALLGALVECEVRASRIAARRIELAHELRVEQERIERGRAEREQTGSSASSATQWDPRISARRSASAELACALRITSRTADSLLARAATLITTLPVTMEALRDGRVAFAHAAVIADAADSLPEGSRAEFERAILPSAEAQNPSRLTSRARVLRERMHPESIAARRAEAMATRDVFVDPVADGMAWLSALLPAEKAHGAYRRLTRIAESLEDGHDAREAGLGTGANSARRTLGNRRADALADLLIAGEVDASGLGLGMRAEVHVTVPVLTLLGQSGGAPATLEGYGPIDDDIARRLAATAPSFTRILTHPETGVVLSVGRDRYRVPADLQTWLRVRDGTCRFPGCARSAARCDLDHTRDWQHGGGTSHDNLAHLCRHHHRLKHQTGWTVAQEPGGVLRWRAPSGRSYSSEPETVLDAVPPGAVPAGEVALAPPGCAPPG</sequence>
<dbReference type="CDD" id="cd00085">
    <property type="entry name" value="HNHc"/>
    <property type="match status" value="1"/>
</dbReference>
<evidence type="ECO:0000256" key="1">
    <source>
        <dbReference type="SAM" id="MobiDB-lite"/>
    </source>
</evidence>
<dbReference type="Proteomes" id="UP000585905">
    <property type="component" value="Unassembled WGS sequence"/>
</dbReference>
<dbReference type="InterPro" id="IPR003615">
    <property type="entry name" value="HNH_nuc"/>
</dbReference>
<dbReference type="AlphaFoldDB" id="A0A839E5N8"/>
<evidence type="ECO:0000259" key="2">
    <source>
        <dbReference type="SMART" id="SM00507"/>
    </source>
</evidence>
<dbReference type="EMBL" id="JACGWX010000003">
    <property type="protein sequence ID" value="MBA8847979.1"/>
    <property type="molecule type" value="Genomic_DNA"/>
</dbReference>
<dbReference type="InterPro" id="IPR003870">
    <property type="entry name" value="DUF222"/>
</dbReference>
<evidence type="ECO:0000313" key="3">
    <source>
        <dbReference type="EMBL" id="MBA8847979.1"/>
    </source>
</evidence>
<dbReference type="RefSeq" id="WP_182490791.1">
    <property type="nucleotide sequence ID" value="NZ_BAAAOV010000001.1"/>
</dbReference>